<feature type="domain" description="YjeF C-terminal" evidence="1">
    <location>
        <begin position="1"/>
        <end position="60"/>
    </location>
</feature>
<evidence type="ECO:0000313" key="2">
    <source>
        <dbReference type="EMBL" id="SUO95511.1"/>
    </source>
</evidence>
<dbReference type="GO" id="GO:0016836">
    <property type="term" value="F:hydro-lyase activity"/>
    <property type="evidence" value="ECO:0007669"/>
    <property type="project" value="InterPro"/>
</dbReference>
<dbReference type="EMBL" id="UHIC01000001">
    <property type="protein sequence ID" value="SUO95511.1"/>
    <property type="molecule type" value="Genomic_DNA"/>
</dbReference>
<accession>A0A380MUX8</accession>
<gene>
    <name evidence="2" type="ORF">NCTC13337_01410</name>
</gene>
<protein>
    <recommendedName>
        <fullName evidence="1">YjeF C-terminal domain-containing protein</fullName>
    </recommendedName>
</protein>
<proteinExistence type="predicted"/>
<dbReference type="PROSITE" id="PS51383">
    <property type="entry name" value="YJEF_C_3"/>
    <property type="match status" value="1"/>
</dbReference>
<evidence type="ECO:0000259" key="1">
    <source>
        <dbReference type="PROSITE" id="PS51383"/>
    </source>
</evidence>
<dbReference type="Proteomes" id="UP000254601">
    <property type="component" value="Unassembled WGS sequence"/>
</dbReference>
<name>A0A380MUX8_9GAMM</name>
<evidence type="ECO:0000313" key="3">
    <source>
        <dbReference type="Proteomes" id="UP000254601"/>
    </source>
</evidence>
<dbReference type="RefSeq" id="WP_072576884.1">
    <property type="nucleotide sequence ID" value="NZ_LWHB01000111.1"/>
</dbReference>
<keyword evidence="3" id="KW-1185">Reference proteome</keyword>
<organism evidence="2 3">
    <name type="scientific">Suttonella ornithocola</name>
    <dbReference type="NCBI Taxonomy" id="279832"/>
    <lineage>
        <taxon>Bacteria</taxon>
        <taxon>Pseudomonadati</taxon>
        <taxon>Pseudomonadota</taxon>
        <taxon>Gammaproteobacteria</taxon>
        <taxon>Cardiobacteriales</taxon>
        <taxon>Cardiobacteriaceae</taxon>
        <taxon>Suttonella</taxon>
    </lineage>
</organism>
<reference evidence="2 3" key="1">
    <citation type="submission" date="2018-06" db="EMBL/GenBank/DDBJ databases">
        <authorList>
            <consortium name="Pathogen Informatics"/>
            <person name="Doyle S."/>
        </authorList>
    </citation>
    <scope>NUCLEOTIDE SEQUENCE [LARGE SCALE GENOMIC DNA]</scope>
    <source>
        <strain evidence="2 3">NCTC13337</strain>
    </source>
</reference>
<dbReference type="AlphaFoldDB" id="A0A380MUX8"/>
<sequence>MSGAVILAASAALLAGCGKSYALFAQSSLPMPIIPQYPEIMLNLAENWKNINAIAISAAA</sequence>
<dbReference type="InterPro" id="IPR000631">
    <property type="entry name" value="CARKD"/>
</dbReference>